<sequence length="313" mass="33912">MIFRRALIRLTLTYTIVQLVLFGAFALGVYAYVTGTFDFDAAIEDGESSLDVEQAFANLRTGLIAGYALLVLFLPVSSYVMARGALAPVQRSYELQQHFVDAASHEFRTPLSVVQGELELALSRSRTAAEYRTAIATALAATEGLSQLTGDLLMLTRGNTHELEESFVAVSLNDLARTIVDSHTTETVRLSFIDDDPVAVYGSPELLRRAVSNLVDNALKFSDREGTIQLTVSSAGKVAELTVSDNGVGMTEAESARAFDRYWRAQKSRTTPGFGLGLPLVRQIVMAHHGQVSVESAVGVGTTVTLVFPVMQQ</sequence>
<dbReference type="GO" id="GO:0000155">
    <property type="term" value="F:phosphorelay sensor kinase activity"/>
    <property type="evidence" value="ECO:0007669"/>
    <property type="project" value="InterPro"/>
</dbReference>
<reference evidence="9" key="1">
    <citation type="submission" date="2020-05" db="EMBL/GenBank/DDBJ databases">
        <authorList>
            <person name="Chiriac C."/>
            <person name="Salcher M."/>
            <person name="Ghai R."/>
            <person name="Kavagutti S V."/>
        </authorList>
    </citation>
    <scope>NUCLEOTIDE SEQUENCE</scope>
</reference>
<accession>A0A6J7CY13</accession>
<dbReference type="SUPFAM" id="SSF55874">
    <property type="entry name" value="ATPase domain of HSP90 chaperone/DNA topoisomerase II/histidine kinase"/>
    <property type="match status" value="1"/>
</dbReference>
<dbReference type="InterPro" id="IPR004358">
    <property type="entry name" value="Sig_transdc_His_kin-like_C"/>
</dbReference>
<evidence type="ECO:0000256" key="3">
    <source>
        <dbReference type="ARBA" id="ARBA00022553"/>
    </source>
</evidence>
<dbReference type="Gene3D" id="1.10.287.130">
    <property type="match status" value="1"/>
</dbReference>
<dbReference type="InterPro" id="IPR036097">
    <property type="entry name" value="HisK_dim/P_sf"/>
</dbReference>
<keyword evidence="6" id="KW-0902">Two-component regulatory system</keyword>
<feature type="transmembrane region" description="Helical" evidence="7">
    <location>
        <begin position="64"/>
        <end position="82"/>
    </location>
</feature>
<dbReference type="SMART" id="SM00388">
    <property type="entry name" value="HisKA"/>
    <property type="match status" value="1"/>
</dbReference>
<keyword evidence="7" id="KW-0812">Transmembrane</keyword>
<feature type="transmembrane region" description="Helical" evidence="7">
    <location>
        <begin position="12"/>
        <end position="33"/>
    </location>
</feature>
<evidence type="ECO:0000256" key="1">
    <source>
        <dbReference type="ARBA" id="ARBA00000085"/>
    </source>
</evidence>
<keyword evidence="4" id="KW-0808">Transferase</keyword>
<evidence type="ECO:0000256" key="6">
    <source>
        <dbReference type="ARBA" id="ARBA00023012"/>
    </source>
</evidence>
<evidence type="ECO:0000313" key="9">
    <source>
        <dbReference type="EMBL" id="CAB4861705.1"/>
    </source>
</evidence>
<dbReference type="Pfam" id="PF02518">
    <property type="entry name" value="HATPase_c"/>
    <property type="match status" value="1"/>
</dbReference>
<dbReference type="EC" id="2.7.13.3" evidence="2"/>
<name>A0A6J7CY13_9ZZZZ</name>
<dbReference type="EMBL" id="CAFBLO010000015">
    <property type="protein sequence ID" value="CAB4861705.1"/>
    <property type="molecule type" value="Genomic_DNA"/>
</dbReference>
<keyword evidence="3" id="KW-0597">Phosphoprotein</keyword>
<organism evidence="9">
    <name type="scientific">freshwater metagenome</name>
    <dbReference type="NCBI Taxonomy" id="449393"/>
    <lineage>
        <taxon>unclassified sequences</taxon>
        <taxon>metagenomes</taxon>
        <taxon>ecological metagenomes</taxon>
    </lineage>
</organism>
<evidence type="ECO:0000256" key="2">
    <source>
        <dbReference type="ARBA" id="ARBA00012438"/>
    </source>
</evidence>
<gene>
    <name evidence="9" type="ORF">UFOPK3364_00284</name>
</gene>
<evidence type="ECO:0000256" key="5">
    <source>
        <dbReference type="ARBA" id="ARBA00022777"/>
    </source>
</evidence>
<keyword evidence="5" id="KW-0418">Kinase</keyword>
<feature type="domain" description="Histidine kinase" evidence="8">
    <location>
        <begin position="102"/>
        <end position="312"/>
    </location>
</feature>
<dbReference type="CDD" id="cd00082">
    <property type="entry name" value="HisKA"/>
    <property type="match status" value="1"/>
</dbReference>
<dbReference type="PROSITE" id="PS50109">
    <property type="entry name" value="HIS_KIN"/>
    <property type="match status" value="1"/>
</dbReference>
<evidence type="ECO:0000256" key="4">
    <source>
        <dbReference type="ARBA" id="ARBA00022679"/>
    </source>
</evidence>
<dbReference type="CDD" id="cd00075">
    <property type="entry name" value="HATPase"/>
    <property type="match status" value="1"/>
</dbReference>
<evidence type="ECO:0000256" key="7">
    <source>
        <dbReference type="SAM" id="Phobius"/>
    </source>
</evidence>
<dbReference type="PRINTS" id="PR00344">
    <property type="entry name" value="BCTRLSENSOR"/>
</dbReference>
<proteinExistence type="predicted"/>
<protein>
    <recommendedName>
        <fullName evidence="2">histidine kinase</fullName>
        <ecNumber evidence="2">2.7.13.3</ecNumber>
    </recommendedName>
</protein>
<dbReference type="PANTHER" id="PTHR43711:SF28">
    <property type="entry name" value="SENSOR HISTIDINE KINASE YXDK"/>
    <property type="match status" value="1"/>
</dbReference>
<keyword evidence="7" id="KW-1133">Transmembrane helix</keyword>
<dbReference type="InterPro" id="IPR050736">
    <property type="entry name" value="Sensor_HK_Regulatory"/>
</dbReference>
<dbReference type="Pfam" id="PF00512">
    <property type="entry name" value="HisKA"/>
    <property type="match status" value="1"/>
</dbReference>
<dbReference type="Gene3D" id="3.30.565.10">
    <property type="entry name" value="Histidine kinase-like ATPase, C-terminal domain"/>
    <property type="match status" value="1"/>
</dbReference>
<dbReference type="InterPro" id="IPR003594">
    <property type="entry name" value="HATPase_dom"/>
</dbReference>
<keyword evidence="7" id="KW-0472">Membrane</keyword>
<dbReference type="SMART" id="SM00387">
    <property type="entry name" value="HATPase_c"/>
    <property type="match status" value="1"/>
</dbReference>
<dbReference type="InterPro" id="IPR003661">
    <property type="entry name" value="HisK_dim/P_dom"/>
</dbReference>
<evidence type="ECO:0000259" key="8">
    <source>
        <dbReference type="PROSITE" id="PS50109"/>
    </source>
</evidence>
<comment type="catalytic activity">
    <reaction evidence="1">
        <text>ATP + protein L-histidine = ADP + protein N-phospho-L-histidine.</text>
        <dbReference type="EC" id="2.7.13.3"/>
    </reaction>
</comment>
<dbReference type="InterPro" id="IPR005467">
    <property type="entry name" value="His_kinase_dom"/>
</dbReference>
<dbReference type="SUPFAM" id="SSF47384">
    <property type="entry name" value="Homodimeric domain of signal transducing histidine kinase"/>
    <property type="match status" value="1"/>
</dbReference>
<dbReference type="AlphaFoldDB" id="A0A6J7CY13"/>
<dbReference type="InterPro" id="IPR036890">
    <property type="entry name" value="HATPase_C_sf"/>
</dbReference>
<dbReference type="PANTHER" id="PTHR43711">
    <property type="entry name" value="TWO-COMPONENT HISTIDINE KINASE"/>
    <property type="match status" value="1"/>
</dbReference>